<proteinExistence type="predicted"/>
<dbReference type="InterPro" id="IPR000888">
    <property type="entry name" value="RmlC-like"/>
</dbReference>
<reference evidence="1" key="1">
    <citation type="submission" date="2018-05" db="EMBL/GenBank/DDBJ databases">
        <authorList>
            <person name="Lanie J.A."/>
            <person name="Ng W.-L."/>
            <person name="Kazmierczak K.M."/>
            <person name="Andrzejewski T.M."/>
            <person name="Davidsen T.M."/>
            <person name="Wayne K.J."/>
            <person name="Tettelin H."/>
            <person name="Glass J.I."/>
            <person name="Rusch D."/>
            <person name="Podicherti R."/>
            <person name="Tsui H.-C.T."/>
            <person name="Winkler M.E."/>
        </authorList>
    </citation>
    <scope>NUCLEOTIDE SEQUENCE</scope>
</reference>
<protein>
    <recommendedName>
        <fullName evidence="2">dTDP-4-dehydrorhamnose 3,5-epimerase</fullName>
    </recommendedName>
</protein>
<dbReference type="GO" id="GO:0019305">
    <property type="term" value="P:dTDP-rhamnose biosynthetic process"/>
    <property type="evidence" value="ECO:0007669"/>
    <property type="project" value="TreeGrafter"/>
</dbReference>
<dbReference type="InterPro" id="IPR011051">
    <property type="entry name" value="RmlC_Cupin_sf"/>
</dbReference>
<dbReference type="PANTHER" id="PTHR21047">
    <property type="entry name" value="DTDP-6-DEOXY-D-GLUCOSE-3,5 EPIMERASE"/>
    <property type="match status" value="1"/>
</dbReference>
<dbReference type="EMBL" id="UINC01155148">
    <property type="protein sequence ID" value="SVD50839.1"/>
    <property type="molecule type" value="Genomic_DNA"/>
</dbReference>
<evidence type="ECO:0008006" key="2">
    <source>
        <dbReference type="Google" id="ProtNLM"/>
    </source>
</evidence>
<organism evidence="1">
    <name type="scientific">marine metagenome</name>
    <dbReference type="NCBI Taxonomy" id="408172"/>
    <lineage>
        <taxon>unclassified sequences</taxon>
        <taxon>metagenomes</taxon>
        <taxon>ecological metagenomes</taxon>
    </lineage>
</organism>
<dbReference type="AlphaFoldDB" id="A0A382VWF8"/>
<dbReference type="GO" id="GO:0005829">
    <property type="term" value="C:cytosol"/>
    <property type="evidence" value="ECO:0007669"/>
    <property type="project" value="TreeGrafter"/>
</dbReference>
<dbReference type="GO" id="GO:0008830">
    <property type="term" value="F:dTDP-4-dehydrorhamnose 3,5-epimerase activity"/>
    <property type="evidence" value="ECO:0007669"/>
    <property type="project" value="InterPro"/>
</dbReference>
<sequence length="77" mass="9038">METFHIERYRKLLGMNLDFVQDNISRSSKNVLRGMHFQRNYPQGKIVKASRGEILDVIVDLRKDSSTYGSWESFKLS</sequence>
<dbReference type="Pfam" id="PF00908">
    <property type="entry name" value="dTDP_sugar_isom"/>
    <property type="match status" value="1"/>
</dbReference>
<dbReference type="InterPro" id="IPR014710">
    <property type="entry name" value="RmlC-like_jellyroll"/>
</dbReference>
<name>A0A382VWF8_9ZZZZ</name>
<gene>
    <name evidence="1" type="ORF">METZ01_LOCUS403693</name>
</gene>
<dbReference type="SUPFAM" id="SSF51182">
    <property type="entry name" value="RmlC-like cupins"/>
    <property type="match status" value="1"/>
</dbReference>
<evidence type="ECO:0000313" key="1">
    <source>
        <dbReference type="EMBL" id="SVD50839.1"/>
    </source>
</evidence>
<dbReference type="Gene3D" id="2.60.120.10">
    <property type="entry name" value="Jelly Rolls"/>
    <property type="match status" value="1"/>
</dbReference>
<dbReference type="PANTHER" id="PTHR21047:SF2">
    <property type="entry name" value="THYMIDINE DIPHOSPHO-4-KETO-RHAMNOSE 3,5-EPIMERASE"/>
    <property type="match status" value="1"/>
</dbReference>
<dbReference type="GO" id="GO:0000271">
    <property type="term" value="P:polysaccharide biosynthetic process"/>
    <property type="evidence" value="ECO:0007669"/>
    <property type="project" value="TreeGrafter"/>
</dbReference>
<accession>A0A382VWF8</accession>
<feature type="non-terminal residue" evidence="1">
    <location>
        <position position="77"/>
    </location>
</feature>